<accession>A0A8I0ERA1</accession>
<name>A0A8I0ERA1_9ACTN</name>
<reference evidence="4" key="1">
    <citation type="submission" date="2020-09" db="EMBL/GenBank/DDBJ databases">
        <title>Novel species in genus Aeromicrobium.</title>
        <authorList>
            <person name="Zhang G."/>
        </authorList>
    </citation>
    <scope>NUCLEOTIDE SEQUENCE</scope>
    <source>
        <strain evidence="4">Zg-636</strain>
    </source>
</reference>
<feature type="domain" description="M23ase beta-sheet core" evidence="3">
    <location>
        <begin position="48"/>
        <end position="116"/>
    </location>
</feature>
<evidence type="ECO:0000256" key="1">
    <source>
        <dbReference type="ARBA" id="ARBA00022729"/>
    </source>
</evidence>
<gene>
    <name evidence="4" type="ORF">IBG24_00210</name>
</gene>
<dbReference type="RefSeq" id="WP_187768257.1">
    <property type="nucleotide sequence ID" value="NZ_JACTVM010000001.1"/>
</dbReference>
<evidence type="ECO:0000313" key="5">
    <source>
        <dbReference type="Proteomes" id="UP000620591"/>
    </source>
</evidence>
<sequence>MARLRLLLLTVLVMAIASPAHASPWQWPLGDHRIDRPFDPPASDYGAGHRGVDIPGRAGQTVRAVAAGRVTFAGRVAGIWTITVTHGDERSTYQPVSPAVRVGDAVTAGQPLGRLLGGHPSCRRTCLNLGRLRGERYLDPADLLATSGSYRLIDPEGTPPDPPDLVGGDLPLDGPVTSAYGMRLHPLTGVRKLHDGVDIGAPCGTPVPAAGAGQVGRAGANGAYGLQVEIRHAAGAATSYSHLSSLAVRVGERIGAGTVVGRVGSTGASTGCHLHFMRLVDGRPVDPLGRPGAGQARG</sequence>
<evidence type="ECO:0000256" key="2">
    <source>
        <dbReference type="SAM" id="SignalP"/>
    </source>
</evidence>
<protein>
    <submittedName>
        <fullName evidence="4">Peptidoglycan DD-metalloendopeptidase family protein</fullName>
    </submittedName>
</protein>
<evidence type="ECO:0000259" key="3">
    <source>
        <dbReference type="Pfam" id="PF01551"/>
    </source>
</evidence>
<feature type="domain" description="M23ase beta-sheet core" evidence="3">
    <location>
        <begin position="193"/>
        <end position="287"/>
    </location>
</feature>
<dbReference type="AlphaFoldDB" id="A0A8I0ERA1"/>
<dbReference type="InterPro" id="IPR050570">
    <property type="entry name" value="Cell_wall_metabolism_enzyme"/>
</dbReference>
<dbReference type="GO" id="GO:0004222">
    <property type="term" value="F:metalloendopeptidase activity"/>
    <property type="evidence" value="ECO:0007669"/>
    <property type="project" value="TreeGrafter"/>
</dbReference>
<feature type="chain" id="PRO_5034062992" evidence="2">
    <location>
        <begin position="23"/>
        <end position="298"/>
    </location>
</feature>
<dbReference type="InterPro" id="IPR016047">
    <property type="entry name" value="M23ase_b-sheet_dom"/>
</dbReference>
<dbReference type="PANTHER" id="PTHR21666:SF289">
    <property type="entry name" value="L-ALA--D-GLU ENDOPEPTIDASE"/>
    <property type="match status" value="1"/>
</dbReference>
<feature type="signal peptide" evidence="2">
    <location>
        <begin position="1"/>
        <end position="22"/>
    </location>
</feature>
<dbReference type="CDD" id="cd12797">
    <property type="entry name" value="M23_peptidase"/>
    <property type="match status" value="2"/>
</dbReference>
<dbReference type="SUPFAM" id="SSF51261">
    <property type="entry name" value="Duplicated hybrid motif"/>
    <property type="match status" value="2"/>
</dbReference>
<evidence type="ECO:0000313" key="4">
    <source>
        <dbReference type="EMBL" id="MBC9224730.1"/>
    </source>
</evidence>
<dbReference type="Proteomes" id="UP000620591">
    <property type="component" value="Unassembled WGS sequence"/>
</dbReference>
<proteinExistence type="predicted"/>
<dbReference type="PANTHER" id="PTHR21666">
    <property type="entry name" value="PEPTIDASE-RELATED"/>
    <property type="match status" value="1"/>
</dbReference>
<dbReference type="Pfam" id="PF01551">
    <property type="entry name" value="Peptidase_M23"/>
    <property type="match status" value="2"/>
</dbReference>
<dbReference type="EMBL" id="JACTVM010000001">
    <property type="protein sequence ID" value="MBC9224730.1"/>
    <property type="molecule type" value="Genomic_DNA"/>
</dbReference>
<dbReference type="InterPro" id="IPR011055">
    <property type="entry name" value="Dup_hybrid_motif"/>
</dbReference>
<organism evidence="4 5">
    <name type="scientific">Aeromicrobium senzhongii</name>
    <dbReference type="NCBI Taxonomy" id="2663859"/>
    <lineage>
        <taxon>Bacteria</taxon>
        <taxon>Bacillati</taxon>
        <taxon>Actinomycetota</taxon>
        <taxon>Actinomycetes</taxon>
        <taxon>Propionibacteriales</taxon>
        <taxon>Nocardioidaceae</taxon>
        <taxon>Aeromicrobium</taxon>
    </lineage>
</organism>
<comment type="caution">
    <text evidence="4">The sequence shown here is derived from an EMBL/GenBank/DDBJ whole genome shotgun (WGS) entry which is preliminary data.</text>
</comment>
<keyword evidence="1 2" id="KW-0732">Signal</keyword>
<dbReference type="Gene3D" id="2.70.70.10">
    <property type="entry name" value="Glucose Permease (Domain IIA)"/>
    <property type="match status" value="2"/>
</dbReference>